<keyword evidence="3" id="KW-0862">Zinc</keyword>
<dbReference type="InterPro" id="IPR001841">
    <property type="entry name" value="Znf_RING"/>
</dbReference>
<proteinExistence type="predicted"/>
<dbReference type="InterPro" id="IPR013083">
    <property type="entry name" value="Znf_RING/FYVE/PHD"/>
</dbReference>
<dbReference type="PANTHER" id="PTHR46347">
    <property type="entry name" value="RING/FYVE/PHD ZINC FINGER SUPERFAMILY PROTEIN"/>
    <property type="match status" value="1"/>
</dbReference>
<gene>
    <name evidence="9" type="ORF">P691DRAFT_716330</name>
</gene>
<evidence type="ECO:0000313" key="9">
    <source>
        <dbReference type="EMBL" id="KAF9455110.1"/>
    </source>
</evidence>
<evidence type="ECO:0000256" key="2">
    <source>
        <dbReference type="ARBA" id="ARBA00022771"/>
    </source>
</evidence>
<keyword evidence="10" id="KW-1185">Reference proteome</keyword>
<evidence type="ECO:0000256" key="3">
    <source>
        <dbReference type="ARBA" id="ARBA00022833"/>
    </source>
</evidence>
<dbReference type="Proteomes" id="UP000807342">
    <property type="component" value="Unassembled WGS sequence"/>
</dbReference>
<dbReference type="OrthoDB" id="264354at2759"/>
<dbReference type="CDD" id="cd16495">
    <property type="entry name" value="RING_CH-C4HC3_MARCH"/>
    <property type="match status" value="1"/>
</dbReference>
<dbReference type="SMART" id="SM00744">
    <property type="entry name" value="RINGv"/>
    <property type="match status" value="1"/>
</dbReference>
<dbReference type="InterPro" id="IPR011016">
    <property type="entry name" value="Znf_RING-CH"/>
</dbReference>
<accession>A0A9P6CAK7</accession>
<dbReference type="AlphaFoldDB" id="A0A9P6CAK7"/>
<keyword evidence="1" id="KW-0479">Metal-binding</keyword>
<organism evidence="9 10">
    <name type="scientific">Macrolepiota fuliginosa MF-IS2</name>
    <dbReference type="NCBI Taxonomy" id="1400762"/>
    <lineage>
        <taxon>Eukaryota</taxon>
        <taxon>Fungi</taxon>
        <taxon>Dikarya</taxon>
        <taxon>Basidiomycota</taxon>
        <taxon>Agaricomycotina</taxon>
        <taxon>Agaricomycetes</taxon>
        <taxon>Agaricomycetidae</taxon>
        <taxon>Agaricales</taxon>
        <taxon>Agaricineae</taxon>
        <taxon>Agaricaceae</taxon>
        <taxon>Macrolepiota</taxon>
    </lineage>
</organism>
<dbReference type="PANTHER" id="PTHR46347:SF1">
    <property type="entry name" value="RING_FYVE_PHD ZINC FINGER SUPERFAMILY PROTEIN"/>
    <property type="match status" value="1"/>
</dbReference>
<keyword evidence="6" id="KW-0812">Transmembrane</keyword>
<dbReference type="SUPFAM" id="SSF57850">
    <property type="entry name" value="RING/U-box"/>
    <property type="match status" value="1"/>
</dbReference>
<keyword evidence="6" id="KW-1133">Transmembrane helix</keyword>
<evidence type="ECO:0000256" key="5">
    <source>
        <dbReference type="SAM" id="MobiDB-lite"/>
    </source>
</evidence>
<dbReference type="GO" id="GO:0008270">
    <property type="term" value="F:zinc ion binding"/>
    <property type="evidence" value="ECO:0007669"/>
    <property type="project" value="UniProtKB-KW"/>
</dbReference>
<feature type="transmembrane region" description="Helical" evidence="6">
    <location>
        <begin position="238"/>
        <end position="256"/>
    </location>
</feature>
<dbReference type="Pfam" id="PF12906">
    <property type="entry name" value="RINGv"/>
    <property type="match status" value="1"/>
</dbReference>
<feature type="domain" description="RING-type" evidence="7">
    <location>
        <begin position="17"/>
        <end position="71"/>
    </location>
</feature>
<name>A0A9P6CAK7_9AGAR</name>
<feature type="transmembrane region" description="Helical" evidence="6">
    <location>
        <begin position="194"/>
        <end position="218"/>
    </location>
</feature>
<keyword evidence="2 4" id="KW-0863">Zinc-finger</keyword>
<evidence type="ECO:0000256" key="4">
    <source>
        <dbReference type="PROSITE-ProRule" id="PRU00175"/>
    </source>
</evidence>
<keyword evidence="6" id="KW-0472">Membrane</keyword>
<feature type="transmembrane region" description="Helical" evidence="6">
    <location>
        <begin position="82"/>
        <end position="109"/>
    </location>
</feature>
<sequence>MSDNTGNNHNPPEEKQCRICLDGPEAERELGKLIRPCLCKGSISYVHVQCLQKWRTISTSKSAFFSCPQCHYKYRFARTRMVGLASNPVLVGGLSGFFFTLIVMLASYVTTYFMAAFEEPTTSSYFSSVFFVSPLEVAQDLVVAALRILKEGSIDGLLDDTITPTATSGSGRRPGRPLRPPSNPGFVRRFIKRFLLGLPLVGAGSLVHMLLSVGYLVPVQWLARYRGNRNRRDNSRDLAALIVVALLVMGTLRALLKVYQLTQMVTHRLLLRAEDAIVEVA</sequence>
<evidence type="ECO:0000313" key="10">
    <source>
        <dbReference type="Proteomes" id="UP000807342"/>
    </source>
</evidence>
<dbReference type="PROSITE" id="PS50089">
    <property type="entry name" value="ZF_RING_2"/>
    <property type="match status" value="1"/>
</dbReference>
<feature type="region of interest" description="Disordered" evidence="5">
    <location>
        <begin position="161"/>
        <end position="184"/>
    </location>
</feature>
<comment type="caution">
    <text evidence="9">The sequence shown here is derived from an EMBL/GenBank/DDBJ whole genome shotgun (WGS) entry which is preliminary data.</text>
</comment>
<reference evidence="9" key="1">
    <citation type="submission" date="2020-11" db="EMBL/GenBank/DDBJ databases">
        <authorList>
            <consortium name="DOE Joint Genome Institute"/>
            <person name="Ahrendt S."/>
            <person name="Riley R."/>
            <person name="Andreopoulos W."/>
            <person name="Labutti K."/>
            <person name="Pangilinan J."/>
            <person name="Ruiz-Duenas F.J."/>
            <person name="Barrasa J.M."/>
            <person name="Sanchez-Garcia M."/>
            <person name="Camarero S."/>
            <person name="Miyauchi S."/>
            <person name="Serrano A."/>
            <person name="Linde D."/>
            <person name="Babiker R."/>
            <person name="Drula E."/>
            <person name="Ayuso-Fernandez I."/>
            <person name="Pacheco R."/>
            <person name="Padilla G."/>
            <person name="Ferreira P."/>
            <person name="Barriuso J."/>
            <person name="Kellner H."/>
            <person name="Castanera R."/>
            <person name="Alfaro M."/>
            <person name="Ramirez L."/>
            <person name="Pisabarro A.G."/>
            <person name="Kuo A."/>
            <person name="Tritt A."/>
            <person name="Lipzen A."/>
            <person name="He G."/>
            <person name="Yan M."/>
            <person name="Ng V."/>
            <person name="Cullen D."/>
            <person name="Martin F."/>
            <person name="Rosso M.-N."/>
            <person name="Henrissat B."/>
            <person name="Hibbett D."/>
            <person name="Martinez A.T."/>
            <person name="Grigoriev I.V."/>
        </authorList>
    </citation>
    <scope>NUCLEOTIDE SEQUENCE</scope>
    <source>
        <strain evidence="9">MF-IS2</strain>
    </source>
</reference>
<evidence type="ECO:0000259" key="7">
    <source>
        <dbReference type="PROSITE" id="PS50089"/>
    </source>
</evidence>
<feature type="domain" description="RING-CH-type" evidence="8">
    <location>
        <begin position="9"/>
        <end position="77"/>
    </location>
</feature>
<evidence type="ECO:0000256" key="6">
    <source>
        <dbReference type="SAM" id="Phobius"/>
    </source>
</evidence>
<evidence type="ECO:0000259" key="8">
    <source>
        <dbReference type="PROSITE" id="PS51292"/>
    </source>
</evidence>
<protein>
    <recommendedName>
        <fullName evidence="11">RING-CH-type domain-containing protein</fullName>
    </recommendedName>
</protein>
<dbReference type="PROSITE" id="PS51292">
    <property type="entry name" value="ZF_RING_CH"/>
    <property type="match status" value="1"/>
</dbReference>
<dbReference type="Gene3D" id="3.30.40.10">
    <property type="entry name" value="Zinc/RING finger domain, C3HC4 (zinc finger)"/>
    <property type="match status" value="1"/>
</dbReference>
<evidence type="ECO:0008006" key="11">
    <source>
        <dbReference type="Google" id="ProtNLM"/>
    </source>
</evidence>
<evidence type="ECO:0000256" key="1">
    <source>
        <dbReference type="ARBA" id="ARBA00022723"/>
    </source>
</evidence>
<dbReference type="EMBL" id="MU151051">
    <property type="protein sequence ID" value="KAF9455110.1"/>
    <property type="molecule type" value="Genomic_DNA"/>
</dbReference>